<dbReference type="InterPro" id="IPR023346">
    <property type="entry name" value="Lysozyme-like_dom_sf"/>
</dbReference>
<dbReference type="InterPro" id="IPR023347">
    <property type="entry name" value="Lysozyme_dom_sf"/>
</dbReference>
<dbReference type="GO" id="GO:0003796">
    <property type="term" value="F:lysozyme activity"/>
    <property type="evidence" value="ECO:0007669"/>
    <property type="project" value="UniProtKB-EC"/>
</dbReference>
<dbReference type="Gene3D" id="1.10.530.40">
    <property type="match status" value="1"/>
</dbReference>
<sequence length="146" mass="17194">MKMTKEYAKQALEFLKRHEGFSPHLYKDSVSKWTIGYGRNLEDDPLHEYEAEFLLMQDIERLDKALSLHEAYQALDNERKAIILDMAYNLGYGGLMKFTHLWQALEKQDYEQAAKEMLNSEWAEEVKSRATELAQLMDSSWVQNVR</sequence>
<evidence type="ECO:0000256" key="2">
    <source>
        <dbReference type="ARBA" id="ARBA00022638"/>
    </source>
</evidence>
<keyword evidence="2 3" id="KW-0081">Bacteriolytic enzyme</keyword>
<dbReference type="Pfam" id="PF00959">
    <property type="entry name" value="Phage_lysozyme"/>
    <property type="match status" value="1"/>
</dbReference>
<dbReference type="InterPro" id="IPR052619">
    <property type="entry name" value="Phage_lysozyme-like"/>
</dbReference>
<evidence type="ECO:0000256" key="3">
    <source>
        <dbReference type="RuleBase" id="RU003788"/>
    </source>
</evidence>
<dbReference type="GO" id="GO:0031640">
    <property type="term" value="P:killing of cells of another organism"/>
    <property type="evidence" value="ECO:0007669"/>
    <property type="project" value="UniProtKB-KW"/>
</dbReference>
<keyword evidence="3 4" id="KW-0326">Glycosidase</keyword>
<dbReference type="GO" id="GO:0009253">
    <property type="term" value="P:peptidoglycan catabolic process"/>
    <property type="evidence" value="ECO:0007669"/>
    <property type="project" value="InterPro"/>
</dbReference>
<evidence type="ECO:0000256" key="1">
    <source>
        <dbReference type="ARBA" id="ARBA00022529"/>
    </source>
</evidence>
<dbReference type="CAZy" id="GH24">
    <property type="family name" value="Glycoside Hydrolase Family 24"/>
</dbReference>
<dbReference type="EMBL" id="CP000733">
    <property type="protein sequence ID" value="ABS78226.2"/>
    <property type="molecule type" value="Genomic_DNA"/>
</dbReference>
<reference evidence="4 5" key="1">
    <citation type="journal article" date="2009" name="Infect. Immun.">
        <title>Comparative genomics reveal extensive transposon-mediated genomic plasticity and diversity among potential effector proteins within the genus Coxiella.</title>
        <authorList>
            <person name="Beare P.A."/>
            <person name="Unsworth N."/>
            <person name="Andoh M."/>
            <person name="Voth D.E."/>
            <person name="Omsland A."/>
            <person name="Gilk S.D."/>
            <person name="Williams K.P."/>
            <person name="Sobral B.W."/>
            <person name="Kupko J.J.III."/>
            <person name="Porcella S.F."/>
            <person name="Samuel J.E."/>
            <person name="Heinzen R.A."/>
        </authorList>
    </citation>
    <scope>NUCLEOTIDE SEQUENCE [LARGE SCALE GENOMIC DNA]</scope>
    <source>
        <strain evidence="4 5">Dugway 5J108-111</strain>
    </source>
</reference>
<organism evidence="4 5">
    <name type="scientific">Coxiella burnetii (strain Dugway 5J108-111)</name>
    <dbReference type="NCBI Taxonomy" id="434922"/>
    <lineage>
        <taxon>Bacteria</taxon>
        <taxon>Pseudomonadati</taxon>
        <taxon>Pseudomonadota</taxon>
        <taxon>Gammaproteobacteria</taxon>
        <taxon>Legionellales</taxon>
        <taxon>Coxiellaceae</taxon>
        <taxon>Coxiella</taxon>
    </lineage>
</organism>
<keyword evidence="1 3" id="KW-0929">Antimicrobial</keyword>
<evidence type="ECO:0000313" key="5">
    <source>
        <dbReference type="Proteomes" id="UP000008555"/>
    </source>
</evidence>
<gene>
    <name evidence="4" type="ordered locus">CBUD_1015</name>
</gene>
<dbReference type="SUPFAM" id="SSF53955">
    <property type="entry name" value="Lysozyme-like"/>
    <property type="match status" value="1"/>
</dbReference>
<dbReference type="AlphaFoldDB" id="A9KG49"/>
<comment type="similarity">
    <text evidence="3">Belongs to the glycosyl hydrolase 24 family.</text>
</comment>
<name>A9KG49_COXBN</name>
<keyword evidence="3 4" id="KW-0378">Hydrolase</keyword>
<accession>A9KG49</accession>
<dbReference type="HOGENOM" id="CLU_115295_0_0_6"/>
<proteinExistence type="inferred from homology"/>
<dbReference type="InterPro" id="IPR002196">
    <property type="entry name" value="Glyco_hydro_24"/>
</dbReference>
<dbReference type="GO" id="GO:0016998">
    <property type="term" value="P:cell wall macromolecule catabolic process"/>
    <property type="evidence" value="ECO:0007669"/>
    <property type="project" value="InterPro"/>
</dbReference>
<dbReference type="PANTHER" id="PTHR37406:SF1">
    <property type="entry name" value="T4-TYPE LYSOZYME 1-RELATED"/>
    <property type="match status" value="1"/>
</dbReference>
<comment type="catalytic activity">
    <reaction evidence="3">
        <text>Hydrolysis of (1-&gt;4)-beta-linkages between N-acetylmuramic acid and N-acetyl-D-glucosamine residues in a peptidoglycan and between N-acetyl-D-glucosamine residues in chitodextrins.</text>
        <dbReference type="EC" id="3.2.1.17"/>
    </reaction>
</comment>
<dbReference type="PANTHER" id="PTHR37406">
    <property type="entry name" value="T4-TYPE LYSOZYME 1-RELATED"/>
    <property type="match status" value="1"/>
</dbReference>
<dbReference type="EC" id="3.2.1.17" evidence="3"/>
<dbReference type="KEGG" id="cbd:CBUD_1015"/>
<dbReference type="RefSeq" id="WP_011996874.1">
    <property type="nucleotide sequence ID" value="NC_009727.1"/>
</dbReference>
<protein>
    <recommendedName>
        <fullName evidence="3">Lysozyme</fullName>
        <ecNumber evidence="3">3.2.1.17</ecNumber>
    </recommendedName>
</protein>
<evidence type="ECO:0000313" key="4">
    <source>
        <dbReference type="EMBL" id="ABS78226.2"/>
    </source>
</evidence>
<dbReference type="GO" id="GO:0042742">
    <property type="term" value="P:defense response to bacterium"/>
    <property type="evidence" value="ECO:0007669"/>
    <property type="project" value="UniProtKB-KW"/>
</dbReference>
<dbReference type="Proteomes" id="UP000008555">
    <property type="component" value="Chromosome"/>
</dbReference>